<dbReference type="OrthoDB" id="3189403at2"/>
<keyword evidence="2" id="KW-1185">Reference proteome</keyword>
<dbReference type="Proteomes" id="UP000286974">
    <property type="component" value="Unassembled WGS sequence"/>
</dbReference>
<evidence type="ECO:0000313" key="2">
    <source>
        <dbReference type="Proteomes" id="UP000286974"/>
    </source>
</evidence>
<proteinExistence type="predicted"/>
<reference evidence="1 2" key="1">
    <citation type="submission" date="2017-11" db="EMBL/GenBank/DDBJ databases">
        <title>Draft Genome Sequence of Lactobacillus curieae NBRC 111893 isolated from Koso, a Japanese sugar-Vegetable Fermented Beverage.</title>
        <authorList>
            <person name="Chiou T.Y."/>
            <person name="Oshima K."/>
            <person name="Suda W."/>
            <person name="Hattori M."/>
            <person name="Takahashi T."/>
        </authorList>
    </citation>
    <scope>NUCLEOTIDE SEQUENCE [LARGE SCALE GENOMIC DNA]</scope>
    <source>
        <strain evidence="1 2">NBRC111893</strain>
    </source>
</reference>
<dbReference type="InterPro" id="IPR021145">
    <property type="entry name" value="Portal_protein_SPP1_Gp6-like"/>
</dbReference>
<protein>
    <submittedName>
        <fullName evidence="1">Phage portal</fullName>
    </submittedName>
</protein>
<dbReference type="EMBL" id="BEXA01000008">
    <property type="protein sequence ID" value="GAY74268.1"/>
    <property type="molecule type" value="Genomic_DNA"/>
</dbReference>
<dbReference type="Pfam" id="PF05133">
    <property type="entry name" value="SPP1_portal"/>
    <property type="match status" value="1"/>
</dbReference>
<organism evidence="1 2">
    <name type="scientific">Lentilactobacillus kosonis</name>
    <dbReference type="NCBI Taxonomy" id="2810561"/>
    <lineage>
        <taxon>Bacteria</taxon>
        <taxon>Bacillati</taxon>
        <taxon>Bacillota</taxon>
        <taxon>Bacilli</taxon>
        <taxon>Lactobacillales</taxon>
        <taxon>Lactobacillaceae</taxon>
        <taxon>Lentilactobacillus</taxon>
    </lineage>
</organism>
<sequence length="247" mass="29001">MAESNDLSAHMRSLNMLPKGKERRTGSRYAFNANQEYQIPISAWEKLEPASTDWIEFIQWYVNDHFSYQQPRILELERYYQADNNIHYWISKNQKKNRADNRIASAIARYITNIQVGYEFGTPLKFGYTNSKDENDNGEEILNELDVFNQQNNEPYHEKSWVRTYLTLVGLMSCCMYQKARQRLKSNLLTLIQHLLFIAQILSRLNCLAFVIIQSTLKDKLIIKLKSIPLLTRITLRLVALRMLIGS</sequence>
<name>A0A401FPR6_9LACO</name>
<gene>
    <name evidence="1" type="ORF">NBRC111893_2414</name>
</gene>
<comment type="caution">
    <text evidence="1">The sequence shown here is derived from an EMBL/GenBank/DDBJ whole genome shotgun (WGS) entry which is preliminary data.</text>
</comment>
<dbReference type="AlphaFoldDB" id="A0A401FPR6"/>
<evidence type="ECO:0000313" key="1">
    <source>
        <dbReference type="EMBL" id="GAY74268.1"/>
    </source>
</evidence>
<accession>A0A401FPR6</accession>